<dbReference type="Proteomes" id="UP000601099">
    <property type="component" value="Unassembled WGS sequence"/>
</dbReference>
<feature type="chain" id="PRO_5046069918" description="DUF3829 domain-containing protein" evidence="2">
    <location>
        <begin position="22"/>
        <end position="322"/>
    </location>
</feature>
<feature type="signal peptide" evidence="2">
    <location>
        <begin position="1"/>
        <end position="21"/>
    </location>
</feature>
<evidence type="ECO:0000313" key="3">
    <source>
        <dbReference type="EMBL" id="MBG8554795.1"/>
    </source>
</evidence>
<sequence>MRLSTLFTAAFLLLAGTTATAQTKFTEPVEYNNFIVAEQQVMMQKCLRYISKSAHSENEKKIAARLQDVITQNKLSLAKISHLPAFKGNTDFRDKAKASFQQMLSVYSLDYKKVNALAAGRTQSLEAMQQYFDTMEQAEAKLEAAGDSVEAAQQRFAKQFGLTMQETPASRKMGETMRQISEVSAYHHKVYLTTFRLEKVNAAFSAALNKQDAVAFETARTQLEAAAETSAAELAALPAFRGKQNQYRDAAKNLANFYVVECGNDFRKLQELLVRKDQLTRADVEDYNRYIKTLNVQGQKFNEAYNKASTAFLDSNVPVFND</sequence>
<evidence type="ECO:0008006" key="5">
    <source>
        <dbReference type="Google" id="ProtNLM"/>
    </source>
</evidence>
<dbReference type="RefSeq" id="WP_196955806.1">
    <property type="nucleotide sequence ID" value="NZ_JADWYK010000008.1"/>
</dbReference>
<comment type="caution">
    <text evidence="3">The sequence shown here is derived from an EMBL/GenBank/DDBJ whole genome shotgun (WGS) entry which is preliminary data.</text>
</comment>
<evidence type="ECO:0000313" key="4">
    <source>
        <dbReference type="Proteomes" id="UP000601099"/>
    </source>
</evidence>
<name>A0ABS0L3S9_9BACT</name>
<evidence type="ECO:0000256" key="1">
    <source>
        <dbReference type="SAM" id="Coils"/>
    </source>
</evidence>
<organism evidence="3 4">
    <name type="scientific">Hymenobacter guriensis</name>
    <dbReference type="NCBI Taxonomy" id="2793065"/>
    <lineage>
        <taxon>Bacteria</taxon>
        <taxon>Pseudomonadati</taxon>
        <taxon>Bacteroidota</taxon>
        <taxon>Cytophagia</taxon>
        <taxon>Cytophagales</taxon>
        <taxon>Hymenobacteraceae</taxon>
        <taxon>Hymenobacter</taxon>
    </lineage>
</organism>
<reference evidence="3 4" key="1">
    <citation type="submission" date="2020-11" db="EMBL/GenBank/DDBJ databases">
        <title>Hymenobacter sp.</title>
        <authorList>
            <person name="Kim M.K."/>
        </authorList>
    </citation>
    <scope>NUCLEOTIDE SEQUENCE [LARGE SCALE GENOMIC DNA]</scope>
    <source>
        <strain evidence="3 4">BT594</strain>
    </source>
</reference>
<proteinExistence type="predicted"/>
<protein>
    <recommendedName>
        <fullName evidence="5">DUF3829 domain-containing protein</fullName>
    </recommendedName>
</protein>
<keyword evidence="1" id="KW-0175">Coiled coil</keyword>
<dbReference type="EMBL" id="JADWYK010000008">
    <property type="protein sequence ID" value="MBG8554795.1"/>
    <property type="molecule type" value="Genomic_DNA"/>
</dbReference>
<keyword evidence="4" id="KW-1185">Reference proteome</keyword>
<keyword evidence="2" id="KW-0732">Signal</keyword>
<gene>
    <name evidence="3" type="ORF">I5L79_14660</name>
</gene>
<feature type="coiled-coil region" evidence="1">
    <location>
        <begin position="128"/>
        <end position="155"/>
    </location>
</feature>
<accession>A0ABS0L3S9</accession>
<evidence type="ECO:0000256" key="2">
    <source>
        <dbReference type="SAM" id="SignalP"/>
    </source>
</evidence>